<dbReference type="InterPro" id="IPR011249">
    <property type="entry name" value="Metalloenz_LuxS/M16"/>
</dbReference>
<dbReference type="Pfam" id="PF00675">
    <property type="entry name" value="Peptidase_M16"/>
    <property type="match status" value="1"/>
</dbReference>
<accession>A0A839TAR1</accession>
<name>A0A839TAR1_9GAMM</name>
<feature type="signal peptide" evidence="5">
    <location>
        <begin position="1"/>
        <end position="29"/>
    </location>
</feature>
<keyword evidence="9" id="KW-1185">Reference proteome</keyword>
<dbReference type="EMBL" id="JACHXL010000001">
    <property type="protein sequence ID" value="MBB3106000.1"/>
    <property type="molecule type" value="Genomic_DNA"/>
</dbReference>
<comment type="caution">
    <text evidence="8">The sequence shown here is derived from an EMBL/GenBank/DDBJ whole genome shotgun (WGS) entry which is preliminary data.</text>
</comment>
<evidence type="ECO:0000256" key="2">
    <source>
        <dbReference type="ARBA" id="ARBA00007261"/>
    </source>
</evidence>
<dbReference type="Proteomes" id="UP000588111">
    <property type="component" value="Unassembled WGS sequence"/>
</dbReference>
<reference evidence="8 9" key="1">
    <citation type="submission" date="2020-08" db="EMBL/GenBank/DDBJ databases">
        <title>Genomic Encyclopedia of Type Strains, Phase III (KMG-III): the genomes of soil and plant-associated and newly described type strains.</title>
        <authorList>
            <person name="Whitman W."/>
        </authorList>
    </citation>
    <scope>NUCLEOTIDE SEQUENCE [LARGE SCALE GENOMIC DNA]</scope>
    <source>
        <strain evidence="8 9">CECT 5885</strain>
    </source>
</reference>
<dbReference type="PANTHER" id="PTHR11851:SF49">
    <property type="entry name" value="MITOCHONDRIAL-PROCESSING PEPTIDASE SUBUNIT ALPHA"/>
    <property type="match status" value="1"/>
</dbReference>
<evidence type="ECO:0000256" key="4">
    <source>
        <dbReference type="SAM" id="MobiDB-lite"/>
    </source>
</evidence>
<evidence type="ECO:0000256" key="1">
    <source>
        <dbReference type="ARBA" id="ARBA00001947"/>
    </source>
</evidence>
<dbReference type="GO" id="GO:0046872">
    <property type="term" value="F:metal ion binding"/>
    <property type="evidence" value="ECO:0007669"/>
    <property type="project" value="InterPro"/>
</dbReference>
<dbReference type="RefSeq" id="WP_183618426.1">
    <property type="nucleotide sequence ID" value="NZ_CAJHAH010000002.1"/>
</dbReference>
<feature type="compositionally biased region" description="Basic and acidic residues" evidence="4">
    <location>
        <begin position="495"/>
        <end position="525"/>
    </location>
</feature>
<dbReference type="InterPro" id="IPR011765">
    <property type="entry name" value="Pept_M16_N"/>
</dbReference>
<feature type="domain" description="Peptidase M16 C-terminal" evidence="7">
    <location>
        <begin position="240"/>
        <end position="424"/>
    </location>
</feature>
<evidence type="ECO:0000259" key="6">
    <source>
        <dbReference type="Pfam" id="PF00675"/>
    </source>
</evidence>
<dbReference type="Gene3D" id="3.30.830.10">
    <property type="entry name" value="Metalloenzyme, LuxS/M16 peptidase-like"/>
    <property type="match status" value="2"/>
</dbReference>
<feature type="chain" id="PRO_5032647053" evidence="5">
    <location>
        <begin position="30"/>
        <end position="525"/>
    </location>
</feature>
<gene>
    <name evidence="8" type="ORF">FHS24_000491</name>
</gene>
<comment type="cofactor">
    <cofactor evidence="1">
        <name>Zn(2+)</name>
        <dbReference type="ChEBI" id="CHEBI:29105"/>
    </cofactor>
</comment>
<keyword evidence="5" id="KW-0732">Signal</keyword>
<dbReference type="InterPro" id="IPR007863">
    <property type="entry name" value="Peptidase_M16_C"/>
</dbReference>
<protein>
    <submittedName>
        <fullName evidence="8">Zinc protease</fullName>
        <ecNumber evidence="8">3.4.24.-</ecNumber>
    </submittedName>
</protein>
<dbReference type="GO" id="GO:0006508">
    <property type="term" value="P:proteolysis"/>
    <property type="evidence" value="ECO:0007669"/>
    <property type="project" value="UniProtKB-KW"/>
</dbReference>
<comment type="similarity">
    <text evidence="2 3">Belongs to the peptidase M16 family.</text>
</comment>
<evidence type="ECO:0000259" key="7">
    <source>
        <dbReference type="Pfam" id="PF05193"/>
    </source>
</evidence>
<dbReference type="GO" id="GO:0004222">
    <property type="term" value="F:metalloendopeptidase activity"/>
    <property type="evidence" value="ECO:0007669"/>
    <property type="project" value="InterPro"/>
</dbReference>
<proteinExistence type="inferred from homology"/>
<evidence type="ECO:0000256" key="5">
    <source>
        <dbReference type="SAM" id="SignalP"/>
    </source>
</evidence>
<dbReference type="InterPro" id="IPR050361">
    <property type="entry name" value="MPP/UQCRC_Complex"/>
</dbReference>
<feature type="domain" description="Peptidase M16 N-terminal" evidence="6">
    <location>
        <begin position="87"/>
        <end position="212"/>
    </location>
</feature>
<dbReference type="PROSITE" id="PS00143">
    <property type="entry name" value="INSULINASE"/>
    <property type="match status" value="1"/>
</dbReference>
<feature type="region of interest" description="Disordered" evidence="4">
    <location>
        <begin position="494"/>
        <end position="525"/>
    </location>
</feature>
<evidence type="ECO:0000313" key="9">
    <source>
        <dbReference type="Proteomes" id="UP000588111"/>
    </source>
</evidence>
<dbReference type="Pfam" id="PF05193">
    <property type="entry name" value="Peptidase_M16_C"/>
    <property type="match status" value="1"/>
</dbReference>
<dbReference type="SUPFAM" id="SSF63411">
    <property type="entry name" value="LuxS/MPP-like metallohydrolase"/>
    <property type="match status" value="2"/>
</dbReference>
<dbReference type="InterPro" id="IPR001431">
    <property type="entry name" value="Pept_M16_Zn_BS"/>
</dbReference>
<organism evidence="8 9">
    <name type="scientific">Psychrobacter luti</name>
    <dbReference type="NCBI Taxonomy" id="198481"/>
    <lineage>
        <taxon>Bacteria</taxon>
        <taxon>Pseudomonadati</taxon>
        <taxon>Pseudomonadota</taxon>
        <taxon>Gammaproteobacteria</taxon>
        <taxon>Moraxellales</taxon>
        <taxon>Moraxellaceae</taxon>
        <taxon>Psychrobacter</taxon>
    </lineage>
</organism>
<dbReference type="AlphaFoldDB" id="A0A839TAR1"/>
<dbReference type="EC" id="3.4.24.-" evidence="8"/>
<keyword evidence="8" id="KW-0645">Protease</keyword>
<dbReference type="PANTHER" id="PTHR11851">
    <property type="entry name" value="METALLOPROTEASE"/>
    <property type="match status" value="1"/>
</dbReference>
<keyword evidence="8" id="KW-0378">Hydrolase</keyword>
<evidence type="ECO:0000313" key="8">
    <source>
        <dbReference type="EMBL" id="MBB3106000.1"/>
    </source>
</evidence>
<evidence type="ECO:0000256" key="3">
    <source>
        <dbReference type="RuleBase" id="RU004447"/>
    </source>
</evidence>
<sequence length="525" mass="57618">MPLPLSLSLPSSAHTLRLACALAMATTLAACQTSALSSANTVATNKSIATTDMVDKNQALENTEQPSALTMDMSGRHEYKLENGLKIVVKEDHRAPVVMTQIWYRVGSADEPLDKGGISHVLEHMMFKGTTDMSSDDYERLIAKFGGVNNAFTSYDYTGYYELFPANRLPLALELEADRMKHLIFDDKAFAKEHQVVMEERRQRTDDNPLAKAYESFRLLALPNSPKGESVIGPMSELESITLNDLKDWYKTWYAPNNATLVIVGDVEPNEVLMQVKRYFGELQPSALPKRPAVTQKGFRGYQQVESEQAVQVPVLLMGYNVPSLVSAGADNEKQAYALSLAQDVLDGGLSARLESRLVREQGLLTTVGTSYDLLDRGDGLFLIQATPREGVSLAQAQQAIINEINKLSTDPIASDEIERAKTNTVTGLVYAQDSMEGQARMIGSLQSIGLDDRLLAKLPTKLDSVTIADIQAASKKYLVKDNLTVMHIIPPKETASKDKVSQDKAIKNTASKDDANKEAVSKAK</sequence>